<evidence type="ECO:0008006" key="6">
    <source>
        <dbReference type="Google" id="ProtNLM"/>
    </source>
</evidence>
<accession>G8RKM6</accession>
<keyword evidence="3" id="KW-1133">Transmembrane helix</keyword>
<proteinExistence type="predicted"/>
<dbReference type="RefSeq" id="WP_014212565.1">
    <property type="nucleotide sequence ID" value="NC_016604.1"/>
</dbReference>
<evidence type="ECO:0000313" key="4">
    <source>
        <dbReference type="EMBL" id="AEV74817.1"/>
    </source>
</evidence>
<dbReference type="Gene3D" id="1.10.10.1320">
    <property type="entry name" value="Anti-sigma factor, zinc-finger domain"/>
    <property type="match status" value="1"/>
</dbReference>
<dbReference type="AlphaFoldDB" id="G8RKM6"/>
<evidence type="ECO:0000256" key="3">
    <source>
        <dbReference type="SAM" id="Phobius"/>
    </source>
</evidence>
<dbReference type="STRING" id="710685.MycrhN_4317"/>
<evidence type="ECO:0000256" key="2">
    <source>
        <dbReference type="ARBA" id="ARBA00023163"/>
    </source>
</evidence>
<keyword evidence="3" id="KW-0812">Transmembrane</keyword>
<gene>
    <name evidence="4" type="ordered locus">MycrhN_4317</name>
</gene>
<protein>
    <recommendedName>
        <fullName evidence="6">Anti-sigma factor</fullName>
    </recommendedName>
</protein>
<dbReference type="InterPro" id="IPR041916">
    <property type="entry name" value="Anti_sigma_zinc_sf"/>
</dbReference>
<dbReference type="PATRIC" id="fig|710685.3.peg.4333"/>
<keyword evidence="2" id="KW-0804">Transcription</keyword>
<organism evidence="4 5">
    <name type="scientific">Mycolicibacterium rhodesiae (strain NBB3)</name>
    <name type="common">Mycobacterium rhodesiae</name>
    <dbReference type="NCBI Taxonomy" id="710685"/>
    <lineage>
        <taxon>Bacteria</taxon>
        <taxon>Bacillati</taxon>
        <taxon>Actinomycetota</taxon>
        <taxon>Actinomycetes</taxon>
        <taxon>Mycobacteriales</taxon>
        <taxon>Mycobacteriaceae</taxon>
        <taxon>Mycolicibacterium</taxon>
    </lineage>
</organism>
<dbReference type="Proteomes" id="UP000005442">
    <property type="component" value="Chromosome"/>
</dbReference>
<sequence>MPDNKPDNDNLADNLAEWDAAYVLGALNLEDRRTFEDYLAANPERGAEVDQLGGLPDILGVLSREEALALTDIADGPPVESRPDNVASLAAAAAKRQRRSRRTGLAVLVATAAALAIVGGVVGATVFPRTTGSVQTLAMAPMQPGSRPGLTAQLAVTEKKWGTELNWACEYTKDWSRDVESYDIVVTTREGAQITVGSWRPAGDEATGLAASTSIPKPEIRSVDIRVSGTDQPLAITNL</sequence>
<dbReference type="HOGENOM" id="CLU_056526_1_0_11"/>
<evidence type="ECO:0000256" key="1">
    <source>
        <dbReference type="ARBA" id="ARBA00023015"/>
    </source>
</evidence>
<feature type="transmembrane region" description="Helical" evidence="3">
    <location>
        <begin position="105"/>
        <end position="127"/>
    </location>
</feature>
<dbReference type="EMBL" id="CP003169">
    <property type="protein sequence ID" value="AEV74817.1"/>
    <property type="molecule type" value="Genomic_DNA"/>
</dbReference>
<dbReference type="KEGG" id="mrh:MycrhN_4317"/>
<name>G8RKM6_MYCRN</name>
<keyword evidence="1" id="KW-0805">Transcription regulation</keyword>
<keyword evidence="5" id="KW-1185">Reference proteome</keyword>
<evidence type="ECO:0000313" key="5">
    <source>
        <dbReference type="Proteomes" id="UP000005442"/>
    </source>
</evidence>
<dbReference type="eggNOG" id="COG5662">
    <property type="taxonomic scope" value="Bacteria"/>
</dbReference>
<dbReference type="OrthoDB" id="5242431at2"/>
<reference evidence="4 5" key="1">
    <citation type="submission" date="2011-12" db="EMBL/GenBank/DDBJ databases">
        <title>Complete sequence of Mycobacterium rhodesiae NBB3.</title>
        <authorList>
            <consortium name="US DOE Joint Genome Institute"/>
            <person name="Lucas S."/>
            <person name="Han J."/>
            <person name="Lapidus A."/>
            <person name="Cheng J.-F."/>
            <person name="Goodwin L."/>
            <person name="Pitluck S."/>
            <person name="Peters L."/>
            <person name="Mikhailova N."/>
            <person name="Gu W."/>
            <person name="Detter J.C."/>
            <person name="Han C."/>
            <person name="Tapia R."/>
            <person name="Land M."/>
            <person name="Hauser L."/>
            <person name="Kyrpides N."/>
            <person name="Ivanova N."/>
            <person name="Pagani I."/>
            <person name="Mattes T."/>
            <person name="Holmes A."/>
            <person name="Rutledge P."/>
            <person name="Paulsen I."/>
            <person name="Coleman N."/>
            <person name="Woyke T."/>
        </authorList>
    </citation>
    <scope>NUCLEOTIDE SEQUENCE [LARGE SCALE GENOMIC DNA]</scope>
    <source>
        <strain evidence="4 5">NBB3</strain>
    </source>
</reference>
<keyword evidence="3" id="KW-0472">Membrane</keyword>